<evidence type="ECO:0000256" key="1">
    <source>
        <dbReference type="SAM" id="MobiDB-lite"/>
    </source>
</evidence>
<dbReference type="Proteomes" id="UP000290560">
    <property type="component" value="Unassembled WGS sequence"/>
</dbReference>
<feature type="region of interest" description="Disordered" evidence="1">
    <location>
        <begin position="21"/>
        <end position="42"/>
    </location>
</feature>
<dbReference type="EMBL" id="KV875814">
    <property type="protein sequence ID" value="RZR73054.1"/>
    <property type="molecule type" value="Genomic_DNA"/>
</dbReference>
<organism evidence="2">
    <name type="scientific">Ensete ventricosum</name>
    <name type="common">Abyssinian banana</name>
    <name type="synonym">Musa ensete</name>
    <dbReference type="NCBI Taxonomy" id="4639"/>
    <lineage>
        <taxon>Eukaryota</taxon>
        <taxon>Viridiplantae</taxon>
        <taxon>Streptophyta</taxon>
        <taxon>Embryophyta</taxon>
        <taxon>Tracheophyta</taxon>
        <taxon>Spermatophyta</taxon>
        <taxon>Magnoliopsida</taxon>
        <taxon>Liliopsida</taxon>
        <taxon>Zingiberales</taxon>
        <taxon>Musaceae</taxon>
        <taxon>Ensete</taxon>
    </lineage>
</organism>
<gene>
    <name evidence="2" type="ORF">BHM03_00019650</name>
</gene>
<reference evidence="2" key="1">
    <citation type="journal article" date="2018" name="Data Brief">
        <title>Genome sequence data from 17 accessions of Ensete ventricosum, a staple food crop for millions in Ethiopia.</title>
        <authorList>
            <person name="Yemataw Z."/>
            <person name="Muzemil S."/>
            <person name="Ambachew D."/>
            <person name="Tripathi L."/>
            <person name="Tesfaye K."/>
            <person name="Chala A."/>
            <person name="Farbos A."/>
            <person name="O'Neill P."/>
            <person name="Moore K."/>
            <person name="Grant M."/>
            <person name="Studholme D.J."/>
        </authorList>
    </citation>
    <scope>NUCLEOTIDE SEQUENCE [LARGE SCALE GENOMIC DNA]</scope>
    <source>
        <tissue evidence="2">Leaf</tissue>
    </source>
</reference>
<evidence type="ECO:0000313" key="2">
    <source>
        <dbReference type="EMBL" id="RZR73054.1"/>
    </source>
</evidence>
<sequence>MATAKDPTVCLFAEGDEFEIGDGKESRSRFPPPNANLAIDGPSRAHTIASPRQMLYRLPRRWSATVPYTRRRCSRTTGDEVLVADGREDVDLADEPLHEPAVGSCVIA</sequence>
<name>A0A445MFM9_ENSVE</name>
<accession>A0A445MFM9</accession>
<dbReference type="AlphaFoldDB" id="A0A445MFM9"/>
<protein>
    <submittedName>
        <fullName evidence="2">Uncharacterized protein</fullName>
    </submittedName>
</protein>
<proteinExistence type="predicted"/>